<dbReference type="Gene3D" id="2.60.40.1400">
    <property type="entry name" value="G protein-activated inward rectifier potassium channel 1"/>
    <property type="match status" value="1"/>
</dbReference>
<evidence type="ECO:0000256" key="2">
    <source>
        <dbReference type="ARBA" id="ARBA00022448"/>
    </source>
</evidence>
<organism evidence="15 16">
    <name type="scientific">Plutella xylostella</name>
    <name type="common">Diamondback moth</name>
    <name type="synonym">Plutella maculipennis</name>
    <dbReference type="NCBI Taxonomy" id="51655"/>
    <lineage>
        <taxon>Eukaryota</taxon>
        <taxon>Metazoa</taxon>
        <taxon>Ecdysozoa</taxon>
        <taxon>Arthropoda</taxon>
        <taxon>Hexapoda</taxon>
        <taxon>Insecta</taxon>
        <taxon>Pterygota</taxon>
        <taxon>Neoptera</taxon>
        <taxon>Endopterygota</taxon>
        <taxon>Lepidoptera</taxon>
        <taxon>Glossata</taxon>
        <taxon>Ditrysia</taxon>
        <taxon>Yponomeutoidea</taxon>
        <taxon>Plutellidae</taxon>
        <taxon>Plutella</taxon>
    </lineage>
</organism>
<sequence>MAFYYDDFNSFIKANGKKTADIIQEVAKAVPITYTPLHSSAPRRFPSNRKRTTHRIVTKTGLFNIEKWKQHKYHAFPDIVSIFIEARWRWTLVYCFLTYMSTWLIFAGIWWLILFYHGDFEDDHLPHSSNTTDWTPCVREIYGFTSTFLFSIEIHTTIGYGTRSLTLECPSAMFTMCMEGIVGTIMQSFIIGIVFAKLTRPKGRAQTLMFSKNALINQRDRHLCLMFRVGNIRKSRIISVNFQAYLLRHQTRQGDQLNGRQLKLDLLVDACNDNIFMFPFSVLHRIDENSPLYFVSAEDLLRSKLEILVVLEGTIESTGQPVQLLSSYINKEILWGHRFVNMIKFRHDKQGYEIDYSKFDETIQVNTPLCAASQLHEFYMDNIRYNYSKNSTHKHICCCGSCKNLVYAHDGPALYS</sequence>
<evidence type="ECO:0000256" key="10">
    <source>
        <dbReference type="ARBA" id="ARBA00023303"/>
    </source>
</evidence>
<evidence type="ECO:0000256" key="7">
    <source>
        <dbReference type="ARBA" id="ARBA00022989"/>
    </source>
</evidence>
<evidence type="ECO:0000259" key="14">
    <source>
        <dbReference type="Pfam" id="PF17655"/>
    </source>
</evidence>
<comment type="subcellular location">
    <subcellularLocation>
        <location evidence="1 11">Membrane</location>
        <topology evidence="1 11">Multi-pass membrane protein</topology>
    </subcellularLocation>
</comment>
<evidence type="ECO:0000313" key="15">
    <source>
        <dbReference type="EMBL" id="KAG7302735.1"/>
    </source>
</evidence>
<comment type="similarity">
    <text evidence="11">Belongs to the inward rectifier-type potassium channel (TC 1.A.2.1) family.</text>
</comment>
<comment type="caution">
    <text evidence="15">The sequence shown here is derived from an EMBL/GenBank/DDBJ whole genome shotgun (WGS) entry which is preliminary data.</text>
</comment>
<keyword evidence="10 11" id="KW-0407">Ion channel</keyword>
<dbReference type="EMBL" id="JAHIBW010000017">
    <property type="protein sequence ID" value="KAG7302735.1"/>
    <property type="molecule type" value="Genomic_DNA"/>
</dbReference>
<keyword evidence="16" id="KW-1185">Reference proteome</keyword>
<evidence type="ECO:0000256" key="5">
    <source>
        <dbReference type="ARBA" id="ARBA00022882"/>
    </source>
</evidence>
<reference evidence="15 16" key="1">
    <citation type="submission" date="2021-06" db="EMBL/GenBank/DDBJ databases">
        <title>A haploid diamondback moth (Plutella xylostella L.) genome assembly resolves 31 chromosomes and identifies a diamide resistance mutation.</title>
        <authorList>
            <person name="Ward C.M."/>
            <person name="Perry K.D."/>
            <person name="Baker G."/>
            <person name="Powis K."/>
            <person name="Heckel D.G."/>
            <person name="Baxter S.W."/>
        </authorList>
    </citation>
    <scope>NUCLEOTIDE SEQUENCE [LARGE SCALE GENOMIC DNA]</scope>
    <source>
        <strain evidence="15 16">LV</strain>
        <tissue evidence="15">Single pupa</tissue>
    </source>
</reference>
<dbReference type="InterPro" id="IPR014756">
    <property type="entry name" value="Ig_E-set"/>
</dbReference>
<dbReference type="Pfam" id="PF17655">
    <property type="entry name" value="IRK_C"/>
    <property type="match status" value="1"/>
</dbReference>
<dbReference type="SUPFAM" id="SSF81324">
    <property type="entry name" value="Voltage-gated potassium channels"/>
    <property type="match status" value="1"/>
</dbReference>
<accession>A0ABQ7QCF3</accession>
<dbReference type="InterPro" id="IPR016449">
    <property type="entry name" value="K_chnl_inward-rec_Kir"/>
</dbReference>
<evidence type="ECO:0000313" key="16">
    <source>
        <dbReference type="Proteomes" id="UP000823941"/>
    </source>
</evidence>
<dbReference type="PIRSF" id="PIRSF005465">
    <property type="entry name" value="GIRK_kir"/>
    <property type="match status" value="1"/>
</dbReference>
<dbReference type="PRINTS" id="PR01320">
    <property type="entry name" value="KIRCHANNEL"/>
</dbReference>
<keyword evidence="7 12" id="KW-1133">Transmembrane helix</keyword>
<feature type="domain" description="Inward rectifier potassium channel C-terminal" evidence="14">
    <location>
        <begin position="208"/>
        <end position="377"/>
    </location>
</feature>
<protein>
    <submittedName>
        <fullName evidence="15">Uncharacterized protein</fullName>
    </submittedName>
</protein>
<evidence type="ECO:0000259" key="13">
    <source>
        <dbReference type="Pfam" id="PF01007"/>
    </source>
</evidence>
<proteinExistence type="inferred from homology"/>
<evidence type="ECO:0000256" key="12">
    <source>
        <dbReference type="SAM" id="Phobius"/>
    </source>
</evidence>
<keyword evidence="8 11" id="KW-0406">Ion transport</keyword>
<feature type="transmembrane region" description="Helical" evidence="12">
    <location>
        <begin position="91"/>
        <end position="113"/>
    </location>
</feature>
<dbReference type="PANTHER" id="PTHR11767">
    <property type="entry name" value="INWARD RECTIFIER POTASSIUM CHANNEL"/>
    <property type="match status" value="1"/>
</dbReference>
<dbReference type="SUPFAM" id="SSF81296">
    <property type="entry name" value="E set domains"/>
    <property type="match status" value="1"/>
</dbReference>
<evidence type="ECO:0000256" key="1">
    <source>
        <dbReference type="ARBA" id="ARBA00004141"/>
    </source>
</evidence>
<dbReference type="InterPro" id="IPR013518">
    <property type="entry name" value="K_chnl_inward-rec_Kir_cyto"/>
</dbReference>
<dbReference type="PANTHER" id="PTHR11767:SF113">
    <property type="entry name" value="INWARDLY RECTIFYING POTASSIUM CHANNEL 2, ISOFORM D"/>
    <property type="match status" value="1"/>
</dbReference>
<dbReference type="InterPro" id="IPR041647">
    <property type="entry name" value="IRK_C"/>
</dbReference>
<evidence type="ECO:0000256" key="6">
    <source>
        <dbReference type="ARBA" id="ARBA00022958"/>
    </source>
</evidence>
<keyword evidence="5 11" id="KW-0851">Voltage-gated channel</keyword>
<keyword evidence="4 11" id="KW-0812">Transmembrane</keyword>
<dbReference type="Pfam" id="PF01007">
    <property type="entry name" value="IRK"/>
    <property type="match status" value="1"/>
</dbReference>
<evidence type="ECO:0000256" key="9">
    <source>
        <dbReference type="ARBA" id="ARBA00023136"/>
    </source>
</evidence>
<evidence type="ECO:0000256" key="4">
    <source>
        <dbReference type="ARBA" id="ARBA00022692"/>
    </source>
</evidence>
<keyword evidence="3 11" id="KW-0633">Potassium transport</keyword>
<feature type="domain" description="Potassium channel inwardly rectifying transmembrane" evidence="13">
    <location>
        <begin position="57"/>
        <end position="201"/>
    </location>
</feature>
<dbReference type="Gene3D" id="1.10.287.70">
    <property type="match status" value="1"/>
</dbReference>
<name>A0ABQ7QCF3_PLUXY</name>
<evidence type="ECO:0000256" key="11">
    <source>
        <dbReference type="RuleBase" id="RU003822"/>
    </source>
</evidence>
<keyword evidence="6 11" id="KW-0630">Potassium</keyword>
<keyword evidence="2 11" id="KW-0813">Transport</keyword>
<dbReference type="Proteomes" id="UP000823941">
    <property type="component" value="Chromosome 17"/>
</dbReference>
<gene>
    <name evidence="15" type="ORF">JYU34_012690</name>
</gene>
<dbReference type="InterPro" id="IPR040445">
    <property type="entry name" value="Kir_TM"/>
</dbReference>
<evidence type="ECO:0000256" key="8">
    <source>
        <dbReference type="ARBA" id="ARBA00023065"/>
    </source>
</evidence>
<evidence type="ECO:0000256" key="3">
    <source>
        <dbReference type="ARBA" id="ARBA00022538"/>
    </source>
</evidence>
<keyword evidence="9 12" id="KW-0472">Membrane</keyword>
<feature type="transmembrane region" description="Helical" evidence="12">
    <location>
        <begin position="172"/>
        <end position="196"/>
    </location>
</feature>